<accession>A0A0W0V6X4</accession>
<dbReference type="Proteomes" id="UP000054761">
    <property type="component" value="Unassembled WGS sequence"/>
</dbReference>
<comment type="caution">
    <text evidence="1">The sequence shown here is derived from an EMBL/GenBank/DDBJ whole genome shotgun (WGS) entry which is preliminary data.</text>
</comment>
<name>A0A0W0V6X4_9GAMM</name>
<dbReference type="EMBL" id="LNYH01000141">
    <property type="protein sequence ID" value="KTD15875.1"/>
    <property type="molecule type" value="Genomic_DNA"/>
</dbReference>
<dbReference type="AlphaFoldDB" id="A0A0W0V6X4"/>
<gene>
    <name evidence="1" type="ORF">Lisr_2262</name>
</gene>
<evidence type="ECO:0000313" key="2">
    <source>
        <dbReference type="Proteomes" id="UP000054761"/>
    </source>
</evidence>
<evidence type="ECO:0000313" key="1">
    <source>
        <dbReference type="EMBL" id="KTD15875.1"/>
    </source>
</evidence>
<keyword evidence="2" id="KW-1185">Reference proteome</keyword>
<sequence length="147" mass="16852">MRFILFIAHGNARKFFLAKFSCSDMLCFGKFNQGFEFFCVDNFPLGIMFFDIFNKGFGTFKVIIALPKEKQIKIMFRIIGQKLNHALILAVLKGTIHISCKNGSLIFGIEYRFIAINVSDKLFKIAGYFDISTRNILNALLFRKGIN</sequence>
<proteinExistence type="predicted"/>
<organism evidence="1 2">
    <name type="scientific">Legionella israelensis</name>
    <dbReference type="NCBI Taxonomy" id="454"/>
    <lineage>
        <taxon>Bacteria</taxon>
        <taxon>Pseudomonadati</taxon>
        <taxon>Pseudomonadota</taxon>
        <taxon>Gammaproteobacteria</taxon>
        <taxon>Legionellales</taxon>
        <taxon>Legionellaceae</taxon>
        <taxon>Legionella</taxon>
    </lineage>
</organism>
<protein>
    <submittedName>
        <fullName evidence="1">Uncharacterized protein</fullName>
    </submittedName>
</protein>
<reference evidence="1 2" key="1">
    <citation type="submission" date="2015-11" db="EMBL/GenBank/DDBJ databases">
        <title>Genomic analysis of 38 Legionella species identifies large and diverse effector repertoires.</title>
        <authorList>
            <person name="Burstein D."/>
            <person name="Amaro F."/>
            <person name="Zusman T."/>
            <person name="Lifshitz Z."/>
            <person name="Cohen O."/>
            <person name="Gilbert J.A."/>
            <person name="Pupko T."/>
            <person name="Shuman H.A."/>
            <person name="Segal G."/>
        </authorList>
    </citation>
    <scope>NUCLEOTIDE SEQUENCE [LARGE SCALE GENOMIC DNA]</scope>
    <source>
        <strain evidence="1 2">Bercovier 4</strain>
    </source>
</reference>